<comment type="caution">
    <text evidence="1">The sequence shown here is derived from an EMBL/GenBank/DDBJ whole genome shotgun (WGS) entry which is preliminary data.</text>
</comment>
<dbReference type="Proteomes" id="UP000790377">
    <property type="component" value="Unassembled WGS sequence"/>
</dbReference>
<name>A0ACB7ZV98_9AGAM</name>
<organism evidence="1 2">
    <name type="scientific">Hygrophoropsis aurantiaca</name>
    <dbReference type="NCBI Taxonomy" id="72124"/>
    <lineage>
        <taxon>Eukaryota</taxon>
        <taxon>Fungi</taxon>
        <taxon>Dikarya</taxon>
        <taxon>Basidiomycota</taxon>
        <taxon>Agaricomycotina</taxon>
        <taxon>Agaricomycetes</taxon>
        <taxon>Agaricomycetidae</taxon>
        <taxon>Boletales</taxon>
        <taxon>Coniophorineae</taxon>
        <taxon>Hygrophoropsidaceae</taxon>
        <taxon>Hygrophoropsis</taxon>
    </lineage>
</organism>
<accession>A0ACB7ZV98</accession>
<keyword evidence="2" id="KW-1185">Reference proteome</keyword>
<sequence length="235" mass="27190">MEMRSLDLLGDGTDAAAPACNMQGAGVVFPTFEDDEDEGQGDDDEDEEFQDIRLPDLLRYSFDYLKEDDPVYIETENAFYILQGRSRRWYFREFYKPLRILQAVLSTAFQTPEQEYHDFLKHFLTLTTLDQALSEGDLWSVVLKLNPITECLPYSGKLRNAKFVRHLLKHEPPPISRQRLRPPTAYHGENKSKSRPNQTRVTPHIAKLAAGLSKEELGVIGQPRKKKHCLHMRHF</sequence>
<gene>
    <name evidence="1" type="ORF">BJ138DRAFT_1118997</name>
</gene>
<protein>
    <submittedName>
        <fullName evidence="1">Uncharacterized protein</fullName>
    </submittedName>
</protein>
<evidence type="ECO:0000313" key="2">
    <source>
        <dbReference type="Proteomes" id="UP000790377"/>
    </source>
</evidence>
<dbReference type="EMBL" id="MU268337">
    <property type="protein sequence ID" value="KAH7904876.1"/>
    <property type="molecule type" value="Genomic_DNA"/>
</dbReference>
<proteinExistence type="predicted"/>
<evidence type="ECO:0000313" key="1">
    <source>
        <dbReference type="EMBL" id="KAH7904876.1"/>
    </source>
</evidence>
<reference evidence="1" key="1">
    <citation type="journal article" date="2021" name="New Phytol.">
        <title>Evolutionary innovations through gain and loss of genes in the ectomycorrhizal Boletales.</title>
        <authorList>
            <person name="Wu G."/>
            <person name="Miyauchi S."/>
            <person name="Morin E."/>
            <person name="Kuo A."/>
            <person name="Drula E."/>
            <person name="Varga T."/>
            <person name="Kohler A."/>
            <person name="Feng B."/>
            <person name="Cao Y."/>
            <person name="Lipzen A."/>
            <person name="Daum C."/>
            <person name="Hundley H."/>
            <person name="Pangilinan J."/>
            <person name="Johnson J."/>
            <person name="Barry K."/>
            <person name="LaButti K."/>
            <person name="Ng V."/>
            <person name="Ahrendt S."/>
            <person name="Min B."/>
            <person name="Choi I.G."/>
            <person name="Park H."/>
            <person name="Plett J.M."/>
            <person name="Magnuson J."/>
            <person name="Spatafora J.W."/>
            <person name="Nagy L.G."/>
            <person name="Henrissat B."/>
            <person name="Grigoriev I.V."/>
            <person name="Yang Z.L."/>
            <person name="Xu J."/>
            <person name="Martin F.M."/>
        </authorList>
    </citation>
    <scope>NUCLEOTIDE SEQUENCE</scope>
    <source>
        <strain evidence="1">ATCC 28755</strain>
    </source>
</reference>